<proteinExistence type="inferred from homology"/>
<dbReference type="InterPro" id="IPR001626">
    <property type="entry name" value="ABC_TroCD"/>
</dbReference>
<feature type="transmembrane region" description="Helical" evidence="7">
    <location>
        <begin position="166"/>
        <end position="199"/>
    </location>
</feature>
<evidence type="ECO:0000256" key="5">
    <source>
        <dbReference type="ARBA" id="ARBA00023136"/>
    </source>
</evidence>
<keyword evidence="4 7" id="KW-1133">Transmembrane helix</keyword>
<dbReference type="GO" id="GO:0055085">
    <property type="term" value="P:transmembrane transport"/>
    <property type="evidence" value="ECO:0007669"/>
    <property type="project" value="InterPro"/>
</dbReference>
<feature type="transmembrane region" description="Helical" evidence="7">
    <location>
        <begin position="50"/>
        <end position="73"/>
    </location>
</feature>
<dbReference type="Proteomes" id="UP000003987">
    <property type="component" value="Unassembled WGS sequence"/>
</dbReference>
<evidence type="ECO:0000256" key="3">
    <source>
        <dbReference type="ARBA" id="ARBA00022692"/>
    </source>
</evidence>
<evidence type="ECO:0000256" key="1">
    <source>
        <dbReference type="ARBA" id="ARBA00004141"/>
    </source>
</evidence>
<dbReference type="EMBL" id="GG698802">
    <property type="protein sequence ID" value="EEU30849.1"/>
    <property type="molecule type" value="Genomic_DNA"/>
</dbReference>
<dbReference type="OrthoDB" id="9798540at2"/>
<dbReference type="eggNOG" id="COG1108">
    <property type="taxonomic scope" value="Bacteria"/>
</dbReference>
<dbReference type="STRING" id="575594.HMPREF0501_00254"/>
<gene>
    <name evidence="8" type="ORF">HMPREF0501_00254</name>
</gene>
<keyword evidence="6" id="KW-0813">Transport</keyword>
<dbReference type="InterPro" id="IPR037294">
    <property type="entry name" value="ABC_BtuC-like"/>
</dbReference>
<accession>C7XU88</accession>
<keyword evidence="5 7" id="KW-0472">Membrane</keyword>
<evidence type="ECO:0000313" key="9">
    <source>
        <dbReference type="Proteomes" id="UP000003987"/>
    </source>
</evidence>
<dbReference type="GO" id="GO:0043190">
    <property type="term" value="C:ATP-binding cassette (ABC) transporter complex"/>
    <property type="evidence" value="ECO:0007669"/>
    <property type="project" value="InterPro"/>
</dbReference>
<feature type="transmembrane region" description="Helical" evidence="7">
    <location>
        <begin position="85"/>
        <end position="105"/>
    </location>
</feature>
<name>C7XU88_9LACO</name>
<dbReference type="AlphaFoldDB" id="C7XU88"/>
<dbReference type="HOGENOM" id="CLU_028808_1_0_9"/>
<comment type="subcellular location">
    <subcellularLocation>
        <location evidence="6">Cell membrane</location>
        <topology evidence="6">Multi-pass membrane protein</topology>
    </subcellularLocation>
    <subcellularLocation>
        <location evidence="1">Membrane</location>
        <topology evidence="1">Multi-pass membrane protein</topology>
    </subcellularLocation>
</comment>
<reference evidence="8 9" key="1">
    <citation type="submission" date="2009-06" db="EMBL/GenBank/DDBJ databases">
        <title>The Genome Sequence of Lactobacillus coleohominis strain 101-4-CHN.</title>
        <authorList>
            <consortium name="The Broad Institute Genome Sequencing Platform"/>
            <person name="Ward D."/>
            <person name="Young S.K."/>
            <person name="Zeng Q."/>
            <person name="Koehrsen M."/>
            <person name="Alvarado L."/>
            <person name="Berlin A."/>
            <person name="Borenstein D."/>
            <person name="Chen Z."/>
            <person name="Engels R."/>
            <person name="Freedman E."/>
            <person name="Gellesch M."/>
            <person name="Goldberg J."/>
            <person name="Griggs A."/>
            <person name="Gujja S."/>
            <person name="Heiman D."/>
            <person name="Hepburn T."/>
            <person name="Howarth C."/>
            <person name="Jen D."/>
            <person name="Larson L."/>
            <person name="Lewis B."/>
            <person name="Mehta T."/>
            <person name="Park D."/>
            <person name="Pearson M."/>
            <person name="Roberts A."/>
            <person name="Saif S."/>
            <person name="Shea T."/>
            <person name="Shenoy N."/>
            <person name="Sisk P."/>
            <person name="Stolte C."/>
            <person name="Sykes S."/>
            <person name="Walk T."/>
            <person name="White J."/>
            <person name="Yandava C."/>
            <person name="Liu Y."/>
            <person name="Xu Q."/>
            <person name="Lander E."/>
            <person name="Nusbaum C."/>
            <person name="Galagan J."/>
            <person name="Birren B."/>
        </authorList>
    </citation>
    <scope>NUCLEOTIDE SEQUENCE [LARGE SCALE GENOMIC DNA]</scope>
    <source>
        <strain evidence="8 9">101-4-CHN</strain>
    </source>
</reference>
<feature type="transmembrane region" description="Helical" evidence="7">
    <location>
        <begin position="211"/>
        <end position="234"/>
    </location>
</feature>
<sequence>MFDLDFMRYAYIASTFIAITSGVMGVFIVARKMSFLTHTLSEIGFAGGAFAVFVGWPLLNGMLTFTLLSSILVGQLSPNNERRESATTAVSGLCFGLGILFLSLSNKMSSSATNILFGSIVGISNYEVKQLVILSIFVVVMVGLIFKPLKFDSFDHIGATAADINVHLFSIIFLLLLAISVSIAAQIVGSLLIFILLTLPAASAQYFTHRISFIILLSIVFCLVGTYLGLALAYITNWPVSFFVATFEVGLYFIALFINKLGTLVNQQKIKG</sequence>
<keyword evidence="9" id="KW-1185">Reference proteome</keyword>
<dbReference type="Gene3D" id="1.10.3470.10">
    <property type="entry name" value="ABC transporter involved in vitamin B12 uptake, BtuC"/>
    <property type="match status" value="1"/>
</dbReference>
<evidence type="ECO:0000313" key="8">
    <source>
        <dbReference type="EMBL" id="EEU30849.1"/>
    </source>
</evidence>
<evidence type="ECO:0000256" key="2">
    <source>
        <dbReference type="ARBA" id="ARBA00008034"/>
    </source>
</evidence>
<dbReference type="Pfam" id="PF00950">
    <property type="entry name" value="ABC-3"/>
    <property type="match status" value="1"/>
</dbReference>
<dbReference type="PANTHER" id="PTHR30477:SF0">
    <property type="entry name" value="METAL TRANSPORT SYSTEM MEMBRANE PROTEIN TM_0125-RELATED"/>
    <property type="match status" value="1"/>
</dbReference>
<dbReference type="SUPFAM" id="SSF81345">
    <property type="entry name" value="ABC transporter involved in vitamin B12 uptake, BtuC"/>
    <property type="match status" value="1"/>
</dbReference>
<feature type="transmembrane region" description="Helical" evidence="7">
    <location>
        <begin position="240"/>
        <end position="259"/>
    </location>
</feature>
<dbReference type="PANTHER" id="PTHR30477">
    <property type="entry name" value="ABC-TRANSPORTER METAL-BINDING PROTEIN"/>
    <property type="match status" value="1"/>
</dbReference>
<comment type="similarity">
    <text evidence="2 6">Belongs to the ABC-3 integral membrane protein family.</text>
</comment>
<protein>
    <submittedName>
        <fullName evidence="8">ABC 3 transport family protein</fullName>
    </submittedName>
</protein>
<organism evidence="8 9">
    <name type="scientific">Limosilactobacillus coleohominis 101-4-CHN</name>
    <dbReference type="NCBI Taxonomy" id="575594"/>
    <lineage>
        <taxon>Bacteria</taxon>
        <taxon>Bacillati</taxon>
        <taxon>Bacillota</taxon>
        <taxon>Bacilli</taxon>
        <taxon>Lactobacillales</taxon>
        <taxon>Lactobacillaceae</taxon>
        <taxon>Limosilactobacillus</taxon>
    </lineage>
</organism>
<evidence type="ECO:0000256" key="4">
    <source>
        <dbReference type="ARBA" id="ARBA00022989"/>
    </source>
</evidence>
<keyword evidence="3 6" id="KW-0812">Transmembrane</keyword>
<feature type="transmembrane region" description="Helical" evidence="7">
    <location>
        <begin position="126"/>
        <end position="146"/>
    </location>
</feature>
<feature type="transmembrane region" description="Helical" evidence="7">
    <location>
        <begin position="6"/>
        <end position="29"/>
    </location>
</feature>
<dbReference type="RefSeq" id="WP_006916001.1">
    <property type="nucleotide sequence ID" value="NZ_GG698802.1"/>
</dbReference>
<evidence type="ECO:0000256" key="7">
    <source>
        <dbReference type="SAM" id="Phobius"/>
    </source>
</evidence>
<evidence type="ECO:0000256" key="6">
    <source>
        <dbReference type="RuleBase" id="RU003943"/>
    </source>
</evidence>